<dbReference type="Pfam" id="PF13649">
    <property type="entry name" value="Methyltransf_25"/>
    <property type="match status" value="1"/>
</dbReference>
<dbReference type="Gene3D" id="2.70.160.11">
    <property type="entry name" value="Hnrnp arginine n-methyltransferase1"/>
    <property type="match status" value="1"/>
</dbReference>
<dbReference type="GO" id="GO:0032259">
    <property type="term" value="P:methylation"/>
    <property type="evidence" value="ECO:0007669"/>
    <property type="project" value="UniProtKB-KW"/>
</dbReference>
<feature type="domain" description="Protein arginine N-methyltransferase" evidence="8">
    <location>
        <begin position="130"/>
        <end position="292"/>
    </location>
</feature>
<comment type="catalytic activity">
    <reaction evidence="5">
        <text>L-arginyl-[protein] + S-adenosyl-L-methionine = N(omega)-methyl-L-arginyl-[protein] + S-adenosyl-L-homocysteine + H(+)</text>
        <dbReference type="Rhea" id="RHEA:48100"/>
        <dbReference type="Rhea" id="RHEA-COMP:10532"/>
        <dbReference type="Rhea" id="RHEA-COMP:11990"/>
        <dbReference type="ChEBI" id="CHEBI:15378"/>
        <dbReference type="ChEBI" id="CHEBI:29965"/>
        <dbReference type="ChEBI" id="CHEBI:57856"/>
        <dbReference type="ChEBI" id="CHEBI:59789"/>
        <dbReference type="ChEBI" id="CHEBI:65280"/>
    </reaction>
    <physiologicalReaction direction="left-to-right" evidence="5">
        <dbReference type="Rhea" id="RHEA:48101"/>
    </physiologicalReaction>
</comment>
<dbReference type="FunFam" id="3.40.50.150:FF:000003">
    <property type="entry name" value="Blast:Protein arginine N-methyltransferase 1"/>
    <property type="match status" value="1"/>
</dbReference>
<dbReference type="InterPro" id="IPR041698">
    <property type="entry name" value="Methyltransf_25"/>
</dbReference>
<dbReference type="PANTHER" id="PTHR11006:SF53">
    <property type="entry name" value="PROTEIN ARGININE N-METHYLTRANSFERASE 3"/>
    <property type="match status" value="1"/>
</dbReference>
<evidence type="ECO:0000256" key="1">
    <source>
        <dbReference type="ARBA" id="ARBA00011925"/>
    </source>
</evidence>
<evidence type="ECO:0000259" key="7">
    <source>
        <dbReference type="Pfam" id="PF13649"/>
    </source>
</evidence>
<dbReference type="Proteomes" id="UP001530377">
    <property type="component" value="Unassembled WGS sequence"/>
</dbReference>
<reference evidence="9 10" key="1">
    <citation type="submission" date="2024-10" db="EMBL/GenBank/DDBJ databases">
        <title>Updated reference genomes for cyclostephanoid diatoms.</title>
        <authorList>
            <person name="Roberts W.R."/>
            <person name="Alverson A.J."/>
        </authorList>
    </citation>
    <scope>NUCLEOTIDE SEQUENCE [LARGE SCALE GENOMIC DNA]</scope>
    <source>
        <strain evidence="9 10">AJA228-03</strain>
    </source>
</reference>
<keyword evidence="4 6" id="KW-0949">S-adenosyl-L-methionine</keyword>
<sequence length="308" mass="35214">MLKDEVRTRTYQMAILNNRHLFEGKIVLDVGCGTGILSMFAVQAGAAHVYAVDCSSIIKQASMIVRDNGMSDRITLIRGKMEDIILPVDTVDVIVSEWMGYFLLYESMLNTVLVARDRYLDPHNGIVFPDKAVMYLCAVEDESTKYERIDFWDNVYGFDMSALKYVALKEPVVDVVDPKLVVTNSVPILNIDLQNCTENDLSFASPFRLRAHRSDRVHSFVAYFECAFTRVRQPLGFSTSPFSKYTHWKQTIFYLNDPISVCEGEEITGTIACRPNRKNARDLDISLDINFDGRYSKIISKHVEYRLR</sequence>
<organism evidence="9 10">
    <name type="scientific">Cyclostephanos tholiformis</name>
    <dbReference type="NCBI Taxonomy" id="382380"/>
    <lineage>
        <taxon>Eukaryota</taxon>
        <taxon>Sar</taxon>
        <taxon>Stramenopiles</taxon>
        <taxon>Ochrophyta</taxon>
        <taxon>Bacillariophyta</taxon>
        <taxon>Coscinodiscophyceae</taxon>
        <taxon>Thalassiosirophycidae</taxon>
        <taxon>Stephanodiscales</taxon>
        <taxon>Stephanodiscaceae</taxon>
        <taxon>Cyclostephanos</taxon>
    </lineage>
</organism>
<proteinExistence type="predicted"/>
<dbReference type="PROSITE" id="PS51678">
    <property type="entry name" value="SAM_MT_PRMT"/>
    <property type="match status" value="1"/>
</dbReference>
<name>A0ABD3SF91_9STRA</name>
<dbReference type="InterPro" id="IPR025799">
    <property type="entry name" value="Arg_MeTrfase"/>
</dbReference>
<dbReference type="Pfam" id="PF22528">
    <property type="entry name" value="PRMT_C"/>
    <property type="match status" value="1"/>
</dbReference>
<evidence type="ECO:0000313" key="9">
    <source>
        <dbReference type="EMBL" id="KAL3822982.1"/>
    </source>
</evidence>
<dbReference type="InterPro" id="IPR055135">
    <property type="entry name" value="PRMT_dom"/>
</dbReference>
<dbReference type="PANTHER" id="PTHR11006">
    <property type="entry name" value="PROTEIN ARGININE N-METHYLTRANSFERASE"/>
    <property type="match status" value="1"/>
</dbReference>
<gene>
    <name evidence="9" type="ORF">ACHAXA_008122</name>
</gene>
<keyword evidence="10" id="KW-1185">Reference proteome</keyword>
<comment type="caution">
    <text evidence="9">The sequence shown here is derived from an EMBL/GenBank/DDBJ whole genome shotgun (WGS) entry which is preliminary data.</text>
</comment>
<dbReference type="CDD" id="cd02440">
    <property type="entry name" value="AdoMet_MTases"/>
    <property type="match status" value="1"/>
</dbReference>
<evidence type="ECO:0000256" key="5">
    <source>
        <dbReference type="ARBA" id="ARBA00049303"/>
    </source>
</evidence>
<evidence type="ECO:0000313" key="10">
    <source>
        <dbReference type="Proteomes" id="UP001530377"/>
    </source>
</evidence>
<keyword evidence="3 6" id="KW-0808">Transferase</keyword>
<dbReference type="Gene3D" id="3.40.50.150">
    <property type="entry name" value="Vaccinia Virus protein VP39"/>
    <property type="match status" value="1"/>
</dbReference>
<dbReference type="EMBL" id="JALLPB020000049">
    <property type="protein sequence ID" value="KAL3822982.1"/>
    <property type="molecule type" value="Genomic_DNA"/>
</dbReference>
<evidence type="ECO:0000256" key="2">
    <source>
        <dbReference type="ARBA" id="ARBA00022603"/>
    </source>
</evidence>
<keyword evidence="2 6" id="KW-0489">Methyltransferase</keyword>
<dbReference type="EC" id="2.1.1.319" evidence="1"/>
<evidence type="ECO:0000259" key="8">
    <source>
        <dbReference type="Pfam" id="PF22528"/>
    </source>
</evidence>
<dbReference type="FunFam" id="2.70.160.11:FF:000001">
    <property type="entry name" value="Blast:Protein arginine N-methyltransferase 1"/>
    <property type="match status" value="1"/>
</dbReference>
<evidence type="ECO:0000256" key="4">
    <source>
        <dbReference type="ARBA" id="ARBA00022691"/>
    </source>
</evidence>
<dbReference type="InterPro" id="IPR029063">
    <property type="entry name" value="SAM-dependent_MTases_sf"/>
</dbReference>
<protein>
    <recommendedName>
        <fullName evidence="1">type I protein arginine methyltransferase</fullName>
        <ecNumber evidence="1">2.1.1.319</ecNumber>
    </recommendedName>
</protein>
<evidence type="ECO:0000256" key="6">
    <source>
        <dbReference type="PROSITE-ProRule" id="PRU01015"/>
    </source>
</evidence>
<evidence type="ECO:0000256" key="3">
    <source>
        <dbReference type="ARBA" id="ARBA00022679"/>
    </source>
</evidence>
<accession>A0ABD3SF91</accession>
<dbReference type="AlphaFoldDB" id="A0ABD3SF91"/>
<dbReference type="SUPFAM" id="SSF53335">
    <property type="entry name" value="S-adenosyl-L-methionine-dependent methyltransferases"/>
    <property type="match status" value="1"/>
</dbReference>
<feature type="domain" description="Methyltransferase" evidence="7">
    <location>
        <begin position="27"/>
        <end position="102"/>
    </location>
</feature>
<dbReference type="GO" id="GO:0035242">
    <property type="term" value="F:protein-arginine omega-N asymmetric methyltransferase activity"/>
    <property type="evidence" value="ECO:0007669"/>
    <property type="project" value="UniProtKB-EC"/>
</dbReference>